<dbReference type="GeneID" id="62204531"/>
<feature type="transmembrane region" description="Helical" evidence="7">
    <location>
        <begin position="247"/>
        <end position="267"/>
    </location>
</feature>
<feature type="transmembrane region" description="Helical" evidence="7">
    <location>
        <begin position="209"/>
        <end position="227"/>
    </location>
</feature>
<evidence type="ECO:0000256" key="3">
    <source>
        <dbReference type="ARBA" id="ARBA00022989"/>
    </source>
</evidence>
<gene>
    <name evidence="9" type="ORF">GT037_006306</name>
</gene>
<feature type="transmembrane region" description="Helical" evidence="7">
    <location>
        <begin position="173"/>
        <end position="197"/>
    </location>
</feature>
<evidence type="ECO:0000259" key="8">
    <source>
        <dbReference type="Pfam" id="PF20684"/>
    </source>
</evidence>
<keyword evidence="4 7" id="KW-0472">Membrane</keyword>
<keyword evidence="3 7" id="KW-1133">Transmembrane helix</keyword>
<sequence length="651" mass="71432">MTAETIPIENGQQVGVLVTSSISILIVIVAVGLRIVAKKIGNRIDYSDYCIVAAALWNTVMHACCISLVTYGGFGFHTTEIYHRFGPETATFFFKGIMSFSILWNATVCFSKLSILSMYAALIPMSSMLQWARTLGALVVMWNIANILAAFLICRPLAKNWNFALPGTCGSQPSFYFSMGIVNLITDAVIIALPMPYLYKLRIAWRRKLAVMALLSIGVGTWAITIYRQTLLPNLDFTDMTYEGVLATILSGLEPAVAIVLACIPLMRPLFSKTRNAANSSFSYGSSTHISLFSKKGGRAPDIDPTATFSELMDDKDASSQIELQPIKASQIVRVSSACGHHKQVPANSNYAITIERRWEGVAEKSVSREQLDIIPEEAIGVESYYWSARHSRALGSIYEPLQATFTAWAGLEFPLRDDIRCFGKFRLLDSREEHPGVLQEFSDRDMEFDLDRQDTYLGTGQPDPQYGYIVVLQQCVHGQHSKADHKTGTFESQGGEINDKEEKPDDKEFVEVTENPQINPQISWVESDSAEALFLQTKNDTTLQQFPTEAKQLPNANMQLTTILSIAILALGAASQKTGPNGKRICAGGAISCEYQKGRCANICGDSHADGSGTPAFIDPSCSCPEGQADNLYTGAACIDVFRALGRQGC</sequence>
<evidence type="ECO:0000313" key="9">
    <source>
        <dbReference type="EMBL" id="KAF7675587.1"/>
    </source>
</evidence>
<keyword evidence="10" id="KW-1185">Reference proteome</keyword>
<evidence type="ECO:0000256" key="2">
    <source>
        <dbReference type="ARBA" id="ARBA00022692"/>
    </source>
</evidence>
<name>A0A8H7B3B8_9PLEO</name>
<feature type="transmembrane region" description="Helical" evidence="7">
    <location>
        <begin position="49"/>
        <end position="74"/>
    </location>
</feature>
<reference evidence="9" key="1">
    <citation type="submission" date="2020-01" db="EMBL/GenBank/DDBJ databases">
        <authorList>
            <person name="Feng Z.H.Z."/>
        </authorList>
    </citation>
    <scope>NUCLEOTIDE SEQUENCE</scope>
    <source>
        <strain evidence="9">CBS107.38</strain>
    </source>
</reference>
<dbReference type="Proteomes" id="UP000596902">
    <property type="component" value="Unassembled WGS sequence"/>
</dbReference>
<evidence type="ECO:0000256" key="1">
    <source>
        <dbReference type="ARBA" id="ARBA00004141"/>
    </source>
</evidence>
<organism evidence="9 10">
    <name type="scientific">Alternaria burnsii</name>
    <dbReference type="NCBI Taxonomy" id="1187904"/>
    <lineage>
        <taxon>Eukaryota</taxon>
        <taxon>Fungi</taxon>
        <taxon>Dikarya</taxon>
        <taxon>Ascomycota</taxon>
        <taxon>Pezizomycotina</taxon>
        <taxon>Dothideomycetes</taxon>
        <taxon>Pleosporomycetidae</taxon>
        <taxon>Pleosporales</taxon>
        <taxon>Pleosporineae</taxon>
        <taxon>Pleosporaceae</taxon>
        <taxon>Alternaria</taxon>
        <taxon>Alternaria sect. Alternaria</taxon>
    </lineage>
</organism>
<dbReference type="EMBL" id="JAAABM010000008">
    <property type="protein sequence ID" value="KAF7675587.1"/>
    <property type="molecule type" value="Genomic_DNA"/>
</dbReference>
<reference evidence="9" key="2">
    <citation type="submission" date="2020-08" db="EMBL/GenBank/DDBJ databases">
        <title>Draft Genome Sequence of Cumin Blight Pathogen Alternaria burnsii.</title>
        <authorList>
            <person name="Feng Z."/>
        </authorList>
    </citation>
    <scope>NUCLEOTIDE SEQUENCE</scope>
    <source>
        <strain evidence="9">CBS107.38</strain>
    </source>
</reference>
<comment type="similarity">
    <text evidence="5">Belongs to the SAT4 family.</text>
</comment>
<dbReference type="InterPro" id="IPR049326">
    <property type="entry name" value="Rhodopsin_dom_fungi"/>
</dbReference>
<evidence type="ECO:0000313" key="10">
    <source>
        <dbReference type="Proteomes" id="UP000596902"/>
    </source>
</evidence>
<evidence type="ECO:0000256" key="6">
    <source>
        <dbReference type="SAM" id="MobiDB-lite"/>
    </source>
</evidence>
<feature type="domain" description="Rhodopsin" evidence="8">
    <location>
        <begin position="33"/>
        <end position="273"/>
    </location>
</feature>
<dbReference type="Pfam" id="PF20684">
    <property type="entry name" value="Fung_rhodopsin"/>
    <property type="match status" value="1"/>
</dbReference>
<dbReference type="PANTHER" id="PTHR33048">
    <property type="entry name" value="PTH11-LIKE INTEGRAL MEMBRANE PROTEIN (AFU_ORTHOLOGUE AFUA_5G11245)"/>
    <property type="match status" value="1"/>
</dbReference>
<accession>A0A8H7B3B8</accession>
<proteinExistence type="inferred from homology"/>
<dbReference type="PANTHER" id="PTHR33048:SF57">
    <property type="entry name" value="INTEGRAL MEMBRANE PROTEIN-RELATED"/>
    <property type="match status" value="1"/>
</dbReference>
<keyword evidence="2 7" id="KW-0812">Transmembrane</keyword>
<evidence type="ECO:0000256" key="7">
    <source>
        <dbReference type="SAM" id="Phobius"/>
    </source>
</evidence>
<comment type="subcellular location">
    <subcellularLocation>
        <location evidence="1">Membrane</location>
        <topology evidence="1">Multi-pass membrane protein</topology>
    </subcellularLocation>
</comment>
<dbReference type="RefSeq" id="XP_038785850.1">
    <property type="nucleotide sequence ID" value="XM_038931353.1"/>
</dbReference>
<dbReference type="InterPro" id="IPR052337">
    <property type="entry name" value="SAT4-like"/>
</dbReference>
<feature type="region of interest" description="Disordered" evidence="6">
    <location>
        <begin position="483"/>
        <end position="506"/>
    </location>
</feature>
<evidence type="ECO:0000256" key="4">
    <source>
        <dbReference type="ARBA" id="ARBA00023136"/>
    </source>
</evidence>
<protein>
    <recommendedName>
        <fullName evidence="8">Rhodopsin domain-containing protein</fullName>
    </recommendedName>
</protein>
<feature type="transmembrane region" description="Helical" evidence="7">
    <location>
        <begin position="14"/>
        <end position="37"/>
    </location>
</feature>
<evidence type="ECO:0000256" key="5">
    <source>
        <dbReference type="ARBA" id="ARBA00038359"/>
    </source>
</evidence>
<dbReference type="GO" id="GO:0016020">
    <property type="term" value="C:membrane"/>
    <property type="evidence" value="ECO:0007669"/>
    <property type="project" value="UniProtKB-SubCell"/>
</dbReference>
<comment type="caution">
    <text evidence="9">The sequence shown here is derived from an EMBL/GenBank/DDBJ whole genome shotgun (WGS) entry which is preliminary data.</text>
</comment>
<feature type="transmembrane region" description="Helical" evidence="7">
    <location>
        <begin position="135"/>
        <end position="153"/>
    </location>
</feature>
<dbReference type="AlphaFoldDB" id="A0A8H7B3B8"/>
<feature type="transmembrane region" description="Helical" evidence="7">
    <location>
        <begin position="102"/>
        <end position="123"/>
    </location>
</feature>